<name>A0A8F6TTU0_9RHOB</name>
<dbReference type="RefSeq" id="WP_219000549.1">
    <property type="nucleotide sequence ID" value="NZ_CP079194.1"/>
</dbReference>
<keyword evidence="3" id="KW-1185">Reference proteome</keyword>
<evidence type="ECO:0000313" key="2">
    <source>
        <dbReference type="EMBL" id="QXT38353.1"/>
    </source>
</evidence>
<dbReference type="Proteomes" id="UP000825009">
    <property type="component" value="Chromosome"/>
</dbReference>
<accession>A0A8F6TTU0</accession>
<evidence type="ECO:0000313" key="3">
    <source>
        <dbReference type="Proteomes" id="UP000825009"/>
    </source>
</evidence>
<feature type="region of interest" description="Disordered" evidence="1">
    <location>
        <begin position="25"/>
        <end position="50"/>
    </location>
</feature>
<dbReference type="EMBL" id="CP079194">
    <property type="protein sequence ID" value="QXT38353.1"/>
    <property type="molecule type" value="Genomic_DNA"/>
</dbReference>
<dbReference type="AlphaFoldDB" id="A0A8F6TTU0"/>
<organism evidence="2 3">
    <name type="scientific">Gymnodinialimonas ceratoperidinii</name>
    <dbReference type="NCBI Taxonomy" id="2856823"/>
    <lineage>
        <taxon>Bacteria</taxon>
        <taxon>Pseudomonadati</taxon>
        <taxon>Pseudomonadota</taxon>
        <taxon>Alphaproteobacteria</taxon>
        <taxon>Rhodobacterales</taxon>
        <taxon>Paracoccaceae</taxon>
        <taxon>Gymnodinialimonas</taxon>
    </lineage>
</organism>
<dbReference type="KEGG" id="gce:KYE46_10365"/>
<reference evidence="2 3" key="1">
    <citation type="submission" date="2021-07" db="EMBL/GenBank/DDBJ databases">
        <title>A novel Jannaschia species isolated from marine dinoflagellate Ceratoperidinium margalefii.</title>
        <authorList>
            <person name="Jiang Y."/>
            <person name="Li Z."/>
        </authorList>
    </citation>
    <scope>NUCLEOTIDE SEQUENCE [LARGE SCALE GENOMIC DNA]</scope>
    <source>
        <strain evidence="2 3">J12C1-MA-4</strain>
    </source>
</reference>
<proteinExistence type="predicted"/>
<sequence length="61" mass="7318">MTKNILDRARSKRDSERNIQFFRIETTGRPRKQTKQLQTSRKMMNPASLTRHFLEIERRGG</sequence>
<evidence type="ECO:0000256" key="1">
    <source>
        <dbReference type="SAM" id="MobiDB-lite"/>
    </source>
</evidence>
<gene>
    <name evidence="2" type="ORF">KYE46_10365</name>
</gene>
<protein>
    <submittedName>
        <fullName evidence="2">Uncharacterized protein</fullName>
    </submittedName>
</protein>